<evidence type="ECO:0000256" key="1">
    <source>
        <dbReference type="SAM" id="MobiDB-lite"/>
    </source>
</evidence>
<dbReference type="EMBL" id="CAADHB010000038">
    <property type="protein sequence ID" value="VFK79173.1"/>
    <property type="molecule type" value="Genomic_DNA"/>
</dbReference>
<proteinExistence type="predicted"/>
<dbReference type="Gene3D" id="2.60.120.1140">
    <property type="entry name" value="Protein of unknown function DUF192"/>
    <property type="match status" value="1"/>
</dbReference>
<protein>
    <submittedName>
        <fullName evidence="2">Uncharacterized ACR, COG1430</fullName>
    </submittedName>
</protein>
<sequence>MFWFSESAPRRFRMPDTRFDLHIVFLDEDLGIIHVARNMQARPGWETSPPIARTPVIFARHVLMRRRGNVSPCGLREGRGATPARGNQRWTDIPPRRHGTSIHASNSPRAVDFMR</sequence>
<dbReference type="InterPro" id="IPR038695">
    <property type="entry name" value="Saro_0823-like_sf"/>
</dbReference>
<feature type="region of interest" description="Disordered" evidence="1">
    <location>
        <begin position="70"/>
        <end position="115"/>
    </location>
</feature>
<accession>A0A451BLM0</accession>
<reference evidence="2" key="1">
    <citation type="submission" date="2019-02" db="EMBL/GenBank/DDBJ databases">
        <authorList>
            <person name="Gruber-Vodicka R. H."/>
            <person name="Seah K. B. B."/>
        </authorList>
    </citation>
    <scope>NUCLEOTIDE SEQUENCE</scope>
    <source>
        <strain evidence="2">BECK_S127</strain>
    </source>
</reference>
<gene>
    <name evidence="2" type="ORF">BECKSD772D_GA0070982_103820</name>
</gene>
<dbReference type="AlphaFoldDB" id="A0A451BLM0"/>
<evidence type="ECO:0000313" key="2">
    <source>
        <dbReference type="EMBL" id="VFK79173.1"/>
    </source>
</evidence>
<name>A0A451BLM0_9GAMM</name>
<organism evidence="2">
    <name type="scientific">Candidatus Kentrum sp. SD</name>
    <dbReference type="NCBI Taxonomy" id="2126332"/>
    <lineage>
        <taxon>Bacteria</taxon>
        <taxon>Pseudomonadati</taxon>
        <taxon>Pseudomonadota</taxon>
        <taxon>Gammaproteobacteria</taxon>
        <taxon>Candidatus Kentrum</taxon>
    </lineage>
</organism>
<dbReference type="InterPro" id="IPR003795">
    <property type="entry name" value="DUF192"/>
</dbReference>
<dbReference type="Pfam" id="PF02643">
    <property type="entry name" value="DUF192"/>
    <property type="match status" value="1"/>
</dbReference>